<evidence type="ECO:0000256" key="1">
    <source>
        <dbReference type="SAM" id="Phobius"/>
    </source>
</evidence>
<organism evidence="2 3">
    <name type="scientific">Streptococcus dentapri</name>
    <dbReference type="NCBI Taxonomy" id="573564"/>
    <lineage>
        <taxon>Bacteria</taxon>
        <taxon>Bacillati</taxon>
        <taxon>Bacillota</taxon>
        <taxon>Bacilli</taxon>
        <taxon>Lactobacillales</taxon>
        <taxon>Streptococcaceae</taxon>
        <taxon>Streptococcus</taxon>
    </lineage>
</organism>
<evidence type="ECO:0000313" key="3">
    <source>
        <dbReference type="Proteomes" id="UP001595901"/>
    </source>
</evidence>
<feature type="transmembrane region" description="Helical" evidence="1">
    <location>
        <begin position="115"/>
        <end position="132"/>
    </location>
</feature>
<keyword evidence="1" id="KW-0812">Transmembrane</keyword>
<evidence type="ECO:0000313" key="2">
    <source>
        <dbReference type="EMBL" id="MFC3932923.1"/>
    </source>
</evidence>
<dbReference type="RefSeq" id="WP_380432672.1">
    <property type="nucleotide sequence ID" value="NZ_JBHSAC010000080.1"/>
</dbReference>
<dbReference type="Proteomes" id="UP001595901">
    <property type="component" value="Unassembled WGS sequence"/>
</dbReference>
<name>A0ABV8D3L5_9STRE</name>
<proteinExistence type="predicted"/>
<feature type="transmembrane region" description="Helical" evidence="1">
    <location>
        <begin position="206"/>
        <end position="231"/>
    </location>
</feature>
<dbReference type="EMBL" id="JBHSAC010000080">
    <property type="protein sequence ID" value="MFC3932923.1"/>
    <property type="molecule type" value="Genomic_DNA"/>
</dbReference>
<feature type="transmembrane region" description="Helical" evidence="1">
    <location>
        <begin position="12"/>
        <end position="29"/>
    </location>
</feature>
<feature type="transmembrane region" description="Helical" evidence="1">
    <location>
        <begin position="41"/>
        <end position="63"/>
    </location>
</feature>
<protein>
    <submittedName>
        <fullName evidence="2">Uncharacterized protein</fullName>
    </submittedName>
</protein>
<gene>
    <name evidence="2" type="ORF">ACFOSE_09200</name>
</gene>
<keyword evidence="3" id="KW-1185">Reference proteome</keyword>
<keyword evidence="1" id="KW-0472">Membrane</keyword>
<comment type="caution">
    <text evidence="2">The sequence shown here is derived from an EMBL/GenBank/DDBJ whole genome shotgun (WGS) entry which is preliminary data.</text>
</comment>
<feature type="transmembrane region" description="Helical" evidence="1">
    <location>
        <begin position="144"/>
        <end position="163"/>
    </location>
</feature>
<accession>A0ABV8D3L5</accession>
<feature type="transmembrane region" description="Helical" evidence="1">
    <location>
        <begin position="84"/>
        <end position="103"/>
    </location>
</feature>
<keyword evidence="1" id="KW-1133">Transmembrane helix</keyword>
<reference evidence="3" key="1">
    <citation type="journal article" date="2019" name="Int. J. Syst. Evol. Microbiol.">
        <title>The Global Catalogue of Microorganisms (GCM) 10K type strain sequencing project: providing services to taxonomists for standard genome sequencing and annotation.</title>
        <authorList>
            <consortium name="The Broad Institute Genomics Platform"/>
            <consortium name="The Broad Institute Genome Sequencing Center for Infectious Disease"/>
            <person name="Wu L."/>
            <person name="Ma J."/>
        </authorList>
    </citation>
    <scope>NUCLEOTIDE SEQUENCE [LARGE SCALE GENOMIC DNA]</scope>
    <source>
        <strain evidence="3">CCUG 58728</strain>
    </source>
</reference>
<sequence length="238" mass="27433">MLTLIRRILKDNIGVFLYIYIIQIILRLVKSIFDDLTILDTVYGLWIMVVATFAVIYSTNILYRLIYTRQSFFYYTLKYTLNQILLVTAGVQILLNFVFYLTYCESGLLEIVGKLLSLTSYFMLATLFLYLTRIFKSKKVGRNLFLLSLLASLGTYAVVYYNVIKDRIGEKTFGIGFTQDSIGDSVRHIYMAITPLYLVDVKGVDLSYLMTTSNTVNISIVVIGLVIYLAIRKLRINW</sequence>